<dbReference type="Proteomes" id="UP000218231">
    <property type="component" value="Unassembled WGS sequence"/>
</dbReference>
<proteinExistence type="predicted"/>
<protein>
    <submittedName>
        <fullName evidence="1">Uncharacterized protein</fullName>
    </submittedName>
</protein>
<comment type="caution">
    <text evidence="1">The sequence shown here is derived from an EMBL/GenBank/DDBJ whole genome shotgun (WGS) entry which is preliminary data.</text>
</comment>
<dbReference type="EMBL" id="LIAE01010231">
    <property type="protein sequence ID" value="PAV64973.1"/>
    <property type="molecule type" value="Genomic_DNA"/>
</dbReference>
<keyword evidence="2" id="KW-1185">Reference proteome</keyword>
<sequence>MIELYEGIQNYWFLYNELVYVISTNFQTDLENRWIKFAFNKVDAVINCMNLPENYNHVEYYPHLRLLLLEVMCLATSQTFSRERHYASRGLFSRILNRYDDKVLAMFDKLGYGLKEKTQNFEAPPGKLELVEDYVKSRVSQFKYC</sequence>
<reference evidence="1 2" key="1">
    <citation type="journal article" date="2017" name="Curr. Biol.">
        <title>Genome architecture and evolution of a unichromosomal asexual nematode.</title>
        <authorList>
            <person name="Fradin H."/>
            <person name="Zegar C."/>
            <person name="Gutwein M."/>
            <person name="Lucas J."/>
            <person name="Kovtun M."/>
            <person name="Corcoran D."/>
            <person name="Baugh L.R."/>
            <person name="Kiontke K."/>
            <person name="Gunsalus K."/>
            <person name="Fitch D.H."/>
            <person name="Piano F."/>
        </authorList>
    </citation>
    <scope>NUCLEOTIDE SEQUENCE [LARGE SCALE GENOMIC DNA]</scope>
    <source>
        <strain evidence="1">PF1309</strain>
    </source>
</reference>
<dbReference type="AlphaFoldDB" id="A0A2A2JTH6"/>
<evidence type="ECO:0000313" key="1">
    <source>
        <dbReference type="EMBL" id="PAV64973.1"/>
    </source>
</evidence>
<evidence type="ECO:0000313" key="2">
    <source>
        <dbReference type="Proteomes" id="UP000218231"/>
    </source>
</evidence>
<organism evidence="1 2">
    <name type="scientific">Diploscapter pachys</name>
    <dbReference type="NCBI Taxonomy" id="2018661"/>
    <lineage>
        <taxon>Eukaryota</taxon>
        <taxon>Metazoa</taxon>
        <taxon>Ecdysozoa</taxon>
        <taxon>Nematoda</taxon>
        <taxon>Chromadorea</taxon>
        <taxon>Rhabditida</taxon>
        <taxon>Rhabditina</taxon>
        <taxon>Rhabditomorpha</taxon>
        <taxon>Rhabditoidea</taxon>
        <taxon>Rhabditidae</taxon>
        <taxon>Diploscapter</taxon>
    </lineage>
</organism>
<accession>A0A2A2JTH6</accession>
<gene>
    <name evidence="1" type="ORF">WR25_19616</name>
</gene>
<name>A0A2A2JTH6_9BILA</name>